<dbReference type="Pfam" id="PF05193">
    <property type="entry name" value="Peptidase_M16_C"/>
    <property type="match status" value="1"/>
</dbReference>
<dbReference type="PANTHER" id="PTHR11851:SF224">
    <property type="entry name" value="PROCESSING PROTEASE"/>
    <property type="match status" value="1"/>
</dbReference>
<dbReference type="EMBL" id="CP025682">
    <property type="protein sequence ID" value="AUN94323.1"/>
    <property type="molecule type" value="Genomic_DNA"/>
</dbReference>
<feature type="chain" id="PRO_5014424945" evidence="1">
    <location>
        <begin position="27"/>
        <end position="443"/>
    </location>
</feature>
<dbReference type="RefSeq" id="WP_102246393.1">
    <property type="nucleotide sequence ID" value="NZ_CP025682.1"/>
</dbReference>
<dbReference type="Gene3D" id="3.30.830.10">
    <property type="entry name" value="Metalloenzyme, LuxS/M16 peptidase-like"/>
    <property type="match status" value="2"/>
</dbReference>
<dbReference type="InterPro" id="IPR011249">
    <property type="entry name" value="Metalloenz_LuxS/M16"/>
</dbReference>
<evidence type="ECO:0000256" key="1">
    <source>
        <dbReference type="SAM" id="SignalP"/>
    </source>
</evidence>
<name>A0A2I6S4Z6_9RHOO</name>
<reference evidence="3 4" key="1">
    <citation type="submission" date="2018-01" db="EMBL/GenBank/DDBJ databases">
        <authorList>
            <person name="Fu G.-Y."/>
        </authorList>
    </citation>
    <scope>NUCLEOTIDE SEQUENCE [LARGE SCALE GENOMIC DNA]</scope>
    <source>
        <strain evidence="3 4">SY39</strain>
    </source>
</reference>
<dbReference type="AlphaFoldDB" id="A0A2I6S4Z6"/>
<protein>
    <submittedName>
        <fullName evidence="3">Peptidase M16</fullName>
    </submittedName>
</protein>
<gene>
    <name evidence="3" type="ORF">C0099_04840</name>
</gene>
<keyword evidence="1" id="KW-0732">Signal</keyword>
<accession>A0A2I6S4Z6</accession>
<dbReference type="PANTHER" id="PTHR11851">
    <property type="entry name" value="METALLOPROTEASE"/>
    <property type="match status" value="1"/>
</dbReference>
<keyword evidence="4" id="KW-1185">Reference proteome</keyword>
<evidence type="ECO:0000313" key="4">
    <source>
        <dbReference type="Proteomes" id="UP000242205"/>
    </source>
</evidence>
<dbReference type="Proteomes" id="UP000242205">
    <property type="component" value="Chromosome"/>
</dbReference>
<dbReference type="OrthoDB" id="9811314at2"/>
<feature type="domain" description="Peptidase M16 C-terminal" evidence="2">
    <location>
        <begin position="194"/>
        <end position="368"/>
    </location>
</feature>
<dbReference type="KEGG" id="atw:C0099_04840"/>
<feature type="signal peptide" evidence="1">
    <location>
        <begin position="1"/>
        <end position="26"/>
    </location>
</feature>
<sequence length="443" mass="47395">MTHRITNFVARTLLVATAVFAHTAWAGPTIQHWIADTGARVYFVASDALPMLDVRVDFAAGSAREPAGLTGLASMTRALIDTGADGMDEQAIAEAIADTGAQVGGGTDNDRAWMSVRTLSSEREREAAITLAARMLARPDFPEAALQRDRARAIAGLRESLTRPATLAERRFAELVFGDHPYGRNASVESLELITRDALVSFHREHYTARNATVTVVGDADRATAERIAEALTRALPAGEPLPPLPAPEMPAAQVDRIPHPSAQAHILAGMPGIAREDPDYYTLLVGNHILGGSGLISRLSREVRDERGFAYSVYSYFAPNAVAGPFQIGLQTRGGQAEDALAVVREVLAEFTAEGPTDEELAAAKANIVNGFGLRLDSNAKILGYVAMIAFYGLPLDWLDTYTAHIEAVDAAAIREAFARRIRAEHLAVVIAGGDGDRAAQP</sequence>
<dbReference type="SUPFAM" id="SSF63411">
    <property type="entry name" value="LuxS/MPP-like metallohydrolase"/>
    <property type="match status" value="2"/>
</dbReference>
<proteinExistence type="predicted"/>
<evidence type="ECO:0000259" key="2">
    <source>
        <dbReference type="Pfam" id="PF05193"/>
    </source>
</evidence>
<organism evidence="3 4">
    <name type="scientific">Pseudazoarcus pumilus</name>
    <dbReference type="NCBI Taxonomy" id="2067960"/>
    <lineage>
        <taxon>Bacteria</taxon>
        <taxon>Pseudomonadati</taxon>
        <taxon>Pseudomonadota</taxon>
        <taxon>Betaproteobacteria</taxon>
        <taxon>Rhodocyclales</taxon>
        <taxon>Zoogloeaceae</taxon>
        <taxon>Pseudazoarcus</taxon>
    </lineage>
</organism>
<dbReference type="GO" id="GO:0046872">
    <property type="term" value="F:metal ion binding"/>
    <property type="evidence" value="ECO:0007669"/>
    <property type="project" value="InterPro"/>
</dbReference>
<evidence type="ECO:0000313" key="3">
    <source>
        <dbReference type="EMBL" id="AUN94323.1"/>
    </source>
</evidence>
<dbReference type="InterPro" id="IPR007863">
    <property type="entry name" value="Peptidase_M16_C"/>
</dbReference>
<dbReference type="InterPro" id="IPR050361">
    <property type="entry name" value="MPP/UQCRC_Complex"/>
</dbReference>